<gene>
    <name evidence="4" type="ORF">AAH17_04255</name>
    <name evidence="5" type="ORF">AAH24_03715</name>
    <name evidence="2" type="ORF">BVH53_01910</name>
    <name evidence="3" type="ORF">CX802_01710</name>
</gene>
<dbReference type="EMBL" id="AACCXK010000005">
    <property type="protein sequence ID" value="EAK0452868.1"/>
    <property type="molecule type" value="Genomic_DNA"/>
</dbReference>
<protein>
    <submittedName>
        <fullName evidence="2">NERD domain-containing protein</fullName>
    </submittedName>
</protein>
<sequence length="294" mass="34197">MLNFWQNFKLLANPTKTTPDLSSVAGSLAESEFAIELSKIKRICVFKNKRIKDCLASLHEIDFIILDGKKIYLIEIKNWSGTVSINENDEWIQINKQKIINHSNPLKKLLRNTTFFVNHLRSSGFDLSGYEIYPQVVFMSSNLKFDSGFKNNIYIKKSREFLHSLNRRDRFFKFKKPDPNSQKLVEILSSLTVWSRLHLYGGSVLTGSIRYFVINGKKTRLPKHFRVNHELNWNRKKPISFINSLFGRRKKLKIKSKIFKVKPNDSVAFLQAGKNRVGLIKFGIIEKIVKDDIS</sequence>
<name>A0A5N7FY80_CAMFE</name>
<dbReference type="EMBL" id="AABQDW010000002">
    <property type="protein sequence ID" value="EAI5407465.1"/>
    <property type="molecule type" value="Genomic_DNA"/>
</dbReference>
<reference evidence="2 7" key="1">
    <citation type="submission" date="2018-05" db="EMBL/GenBank/DDBJ databases">
        <authorList>
            <consortium name="PulseNet: The National Subtyping Network for Foodborne Disease Surveillance"/>
            <person name="Tarr C.L."/>
            <person name="Trees E."/>
            <person name="Katz L.S."/>
            <person name="Carleton-Romer H.A."/>
            <person name="Stroika S."/>
            <person name="Kucerova Z."/>
            <person name="Roache K.F."/>
            <person name="Sabol A.L."/>
            <person name="Besser J."/>
            <person name="Gerner-Smidt P."/>
        </authorList>
    </citation>
    <scope>NUCLEOTIDE SEQUENCE [LARGE SCALE GENOMIC DNA]</scope>
    <source>
        <strain evidence="4">2014D-0197</strain>
        <strain evidence="2 7">2016D-0221</strain>
        <strain evidence="5">D4313</strain>
        <strain evidence="3 6">PNUSAC001503</strain>
    </source>
</reference>
<evidence type="ECO:0000313" key="5">
    <source>
        <dbReference type="EMBL" id="EAK0468478.1"/>
    </source>
</evidence>
<evidence type="ECO:0000313" key="2">
    <source>
        <dbReference type="EMBL" id="EAI5407465.1"/>
    </source>
</evidence>
<dbReference type="GeneID" id="61064167"/>
<organism evidence="2 7">
    <name type="scientific">Campylobacter fetus</name>
    <dbReference type="NCBI Taxonomy" id="196"/>
    <lineage>
        <taxon>Bacteria</taxon>
        <taxon>Pseudomonadati</taxon>
        <taxon>Campylobacterota</taxon>
        <taxon>Epsilonproteobacteria</taxon>
        <taxon>Campylobacterales</taxon>
        <taxon>Campylobacteraceae</taxon>
        <taxon>Campylobacter</taxon>
    </lineage>
</organism>
<dbReference type="Pfam" id="PF08378">
    <property type="entry name" value="NERD"/>
    <property type="match status" value="1"/>
</dbReference>
<keyword evidence="6" id="KW-1185">Reference proteome</keyword>
<dbReference type="Proteomes" id="UP000557842">
    <property type="component" value="Unassembled WGS sequence"/>
</dbReference>
<dbReference type="AlphaFoldDB" id="A0A5N7FY80"/>
<accession>A0A5N7FY80</accession>
<dbReference type="RefSeq" id="WP_002848445.1">
    <property type="nucleotide sequence ID" value="NZ_AABUZP020000024.1"/>
</dbReference>
<dbReference type="Proteomes" id="UP000535509">
    <property type="component" value="Unassembled WGS sequence"/>
</dbReference>
<dbReference type="EMBL" id="AABTCC010000003">
    <property type="protein sequence ID" value="EAI8858567.1"/>
    <property type="molecule type" value="Genomic_DNA"/>
</dbReference>
<proteinExistence type="predicted"/>
<dbReference type="PANTHER" id="PTHR35287:SF1">
    <property type="entry name" value="SI:ZFOS-911D5.4"/>
    <property type="match status" value="1"/>
</dbReference>
<dbReference type="InterPro" id="IPR011528">
    <property type="entry name" value="NERD"/>
</dbReference>
<evidence type="ECO:0000313" key="4">
    <source>
        <dbReference type="EMBL" id="EAK0452868.1"/>
    </source>
</evidence>
<evidence type="ECO:0000259" key="1">
    <source>
        <dbReference type="PROSITE" id="PS50965"/>
    </source>
</evidence>
<evidence type="ECO:0000313" key="3">
    <source>
        <dbReference type="EMBL" id="EAI8858567.1"/>
    </source>
</evidence>
<evidence type="ECO:0000313" key="7">
    <source>
        <dbReference type="Proteomes" id="UP000557842"/>
    </source>
</evidence>
<feature type="domain" description="NERD" evidence="1">
    <location>
        <begin position="25"/>
        <end position="139"/>
    </location>
</feature>
<dbReference type="PROSITE" id="PS50965">
    <property type="entry name" value="NERD"/>
    <property type="match status" value="1"/>
</dbReference>
<dbReference type="OMA" id="ENDEWIQ"/>
<dbReference type="EMBL" id="AACCXM010000002">
    <property type="protein sequence ID" value="EAK0468478.1"/>
    <property type="molecule type" value="Genomic_DNA"/>
</dbReference>
<comment type="caution">
    <text evidence="2">The sequence shown here is derived from an EMBL/GenBank/DDBJ whole genome shotgun (WGS) entry which is preliminary data.</text>
</comment>
<dbReference type="PANTHER" id="PTHR35287">
    <property type="entry name" value="SI:ZFOS-911D5.4"/>
    <property type="match status" value="1"/>
</dbReference>
<evidence type="ECO:0000313" key="6">
    <source>
        <dbReference type="Proteomes" id="UP000535509"/>
    </source>
</evidence>